<name>A0A919EQ38_STRFL</name>
<gene>
    <name evidence="1" type="ORF">GCM10017667_52660</name>
</gene>
<sequence>MAVIAFCGASGGPGATTTALTALLTWPLQGGRRVVLAECDPDGGSVAAGYLESRVFGDHGLHHLQIADRRGHLEEVFWQQLLNLSEPETDANRLLLPGLASPAQAAGLHQTWPRLAQLFRDLEQRESGYDILVDLGRSGAAGAASALARSADLTAIVVRTTLRAVHAAKPRVEALRAALQLHGRDSSRIGLVVIGEGPYRARDVAEQLQLPIFAELPFDEKAARVLTHGGDGGRGFAGAPLMRKGAEMARMLQALAVQEHLRLHAPAELRPSTVLRRLTKGAAHDSAR</sequence>
<dbReference type="EMBL" id="BNBE01000002">
    <property type="protein sequence ID" value="GHG12646.1"/>
    <property type="molecule type" value="Genomic_DNA"/>
</dbReference>
<dbReference type="RefSeq" id="WP_190043186.1">
    <property type="nucleotide sequence ID" value="NZ_BNBE01000002.1"/>
</dbReference>
<dbReference type="Proteomes" id="UP000632849">
    <property type="component" value="Unassembled WGS sequence"/>
</dbReference>
<reference evidence="1" key="2">
    <citation type="submission" date="2020-09" db="EMBL/GenBank/DDBJ databases">
        <authorList>
            <person name="Sun Q."/>
            <person name="Ohkuma M."/>
        </authorList>
    </citation>
    <scope>NUCLEOTIDE SEQUENCE</scope>
    <source>
        <strain evidence="1">JCM 4122</strain>
    </source>
</reference>
<reference evidence="1" key="1">
    <citation type="journal article" date="2014" name="Int. J. Syst. Evol. Microbiol.">
        <title>Complete genome sequence of Corynebacterium casei LMG S-19264T (=DSM 44701T), isolated from a smear-ripened cheese.</title>
        <authorList>
            <consortium name="US DOE Joint Genome Institute (JGI-PGF)"/>
            <person name="Walter F."/>
            <person name="Albersmeier A."/>
            <person name="Kalinowski J."/>
            <person name="Ruckert C."/>
        </authorList>
    </citation>
    <scope>NUCLEOTIDE SEQUENCE</scope>
    <source>
        <strain evidence="1">JCM 4122</strain>
    </source>
</reference>
<evidence type="ECO:0000313" key="1">
    <source>
        <dbReference type="EMBL" id="GHG12646.1"/>
    </source>
</evidence>
<dbReference type="AlphaFoldDB" id="A0A919EQ38"/>
<protein>
    <submittedName>
        <fullName evidence="1">Uncharacterized protein</fullName>
    </submittedName>
</protein>
<dbReference type="SUPFAM" id="SSF52540">
    <property type="entry name" value="P-loop containing nucleoside triphosphate hydrolases"/>
    <property type="match status" value="1"/>
</dbReference>
<accession>A0A919EQ38</accession>
<dbReference type="InterPro" id="IPR027417">
    <property type="entry name" value="P-loop_NTPase"/>
</dbReference>
<evidence type="ECO:0000313" key="2">
    <source>
        <dbReference type="Proteomes" id="UP000632849"/>
    </source>
</evidence>
<proteinExistence type="predicted"/>
<keyword evidence="2" id="KW-1185">Reference proteome</keyword>
<organism evidence="1 2">
    <name type="scientific">Streptomyces filamentosus</name>
    <name type="common">Streptomyces roseosporus</name>
    <dbReference type="NCBI Taxonomy" id="67294"/>
    <lineage>
        <taxon>Bacteria</taxon>
        <taxon>Bacillati</taxon>
        <taxon>Actinomycetota</taxon>
        <taxon>Actinomycetes</taxon>
        <taxon>Kitasatosporales</taxon>
        <taxon>Streptomycetaceae</taxon>
        <taxon>Streptomyces</taxon>
    </lineage>
</organism>
<dbReference type="Gene3D" id="3.40.50.300">
    <property type="entry name" value="P-loop containing nucleotide triphosphate hydrolases"/>
    <property type="match status" value="1"/>
</dbReference>
<comment type="caution">
    <text evidence="1">The sequence shown here is derived from an EMBL/GenBank/DDBJ whole genome shotgun (WGS) entry which is preliminary data.</text>
</comment>